<dbReference type="InterPro" id="IPR047656">
    <property type="entry name" value="IS481-like_transpos"/>
</dbReference>
<dbReference type="KEGG" id="xyk:GT347_00865"/>
<organism evidence="2 3">
    <name type="scientific">Xylophilus rhododendri</name>
    <dbReference type="NCBI Taxonomy" id="2697032"/>
    <lineage>
        <taxon>Bacteria</taxon>
        <taxon>Pseudomonadati</taxon>
        <taxon>Pseudomonadota</taxon>
        <taxon>Betaproteobacteria</taxon>
        <taxon>Burkholderiales</taxon>
        <taxon>Xylophilus</taxon>
    </lineage>
</organism>
<dbReference type="InterPro" id="IPR001584">
    <property type="entry name" value="Integrase_cat-core"/>
</dbReference>
<evidence type="ECO:0000313" key="2">
    <source>
        <dbReference type="EMBL" id="QHI96667.1"/>
    </source>
</evidence>
<dbReference type="NCBIfam" id="NF033577">
    <property type="entry name" value="transpos_IS481"/>
    <property type="match status" value="1"/>
</dbReference>
<dbReference type="EMBL" id="CP047650">
    <property type="protein sequence ID" value="QHI96667.1"/>
    <property type="molecule type" value="Genomic_DNA"/>
</dbReference>
<dbReference type="PANTHER" id="PTHR35004:SF6">
    <property type="entry name" value="TRANSPOSASE"/>
    <property type="match status" value="1"/>
</dbReference>
<dbReference type="SUPFAM" id="SSF53098">
    <property type="entry name" value="Ribonuclease H-like"/>
    <property type="match status" value="1"/>
</dbReference>
<dbReference type="Gene3D" id="3.30.420.10">
    <property type="entry name" value="Ribonuclease H-like superfamily/Ribonuclease H"/>
    <property type="match status" value="1"/>
</dbReference>
<accession>A0A857IZD6</accession>
<dbReference type="RefSeq" id="WP_160550185.1">
    <property type="nucleotide sequence ID" value="NZ_CP047650.1"/>
</dbReference>
<dbReference type="AlphaFoldDB" id="A0A857IZD6"/>
<protein>
    <submittedName>
        <fullName evidence="2">IS481 family transposase</fullName>
    </submittedName>
</protein>
<evidence type="ECO:0000313" key="3">
    <source>
        <dbReference type="Proteomes" id="UP000464787"/>
    </source>
</evidence>
<sequence>MPWQPRDLMSTKQEFVELAQQEGANRRELCRRFNITPKAGYALLKRFAVEGQAAFVERSRRPVHSPLQTPADMQSTVLAMRRKHPAWGARKICRRLLDLGHREVPATSTVTDILRRNGLIPQEASAASQPWQRFEHEHPNALWQLDFKGHFETAAGRCNPLTLLDDHSRFNLAAAACARTDSATVQSQLQAVFERYGLPARINADNGAPWGVPSASGHLSGLDIWFIRLGMRVSHSAPYHPQTNGKLERFHRSLKAEVLNGRTFDNLAHAQDALDRWRAVYNHERPHEGIAMQTPAQRYRMSPRAMPQTLAEIEYAEHDHVVTVGWNGFVKFQGHKLRLSHALHRLPVAFRPDPEHDGCFDIYFSHHCFMRLDSAAATASN</sequence>
<dbReference type="Proteomes" id="UP000464787">
    <property type="component" value="Chromosome"/>
</dbReference>
<dbReference type="InterPro" id="IPR036397">
    <property type="entry name" value="RNaseH_sf"/>
</dbReference>
<dbReference type="PROSITE" id="PS50994">
    <property type="entry name" value="INTEGRASE"/>
    <property type="match status" value="1"/>
</dbReference>
<dbReference type="SUPFAM" id="SSF46689">
    <property type="entry name" value="Homeodomain-like"/>
    <property type="match status" value="1"/>
</dbReference>
<dbReference type="InterPro" id="IPR009057">
    <property type="entry name" value="Homeodomain-like_sf"/>
</dbReference>
<gene>
    <name evidence="2" type="ORF">GT347_00865</name>
</gene>
<proteinExistence type="predicted"/>
<reference evidence="2 3" key="1">
    <citation type="submission" date="2020-01" db="EMBL/GenBank/DDBJ databases">
        <title>Genome sequencing of strain KACC 21265.</title>
        <authorList>
            <person name="Heo J."/>
            <person name="Kim S.-J."/>
            <person name="Kim J.-S."/>
            <person name="Hong S.-B."/>
            <person name="Kwon S.-W."/>
        </authorList>
    </citation>
    <scope>NUCLEOTIDE SEQUENCE [LARGE SCALE GENOMIC DNA]</scope>
    <source>
        <strain evidence="2 3">KACC 21265</strain>
    </source>
</reference>
<evidence type="ECO:0000259" key="1">
    <source>
        <dbReference type="PROSITE" id="PS50994"/>
    </source>
</evidence>
<feature type="domain" description="Integrase catalytic" evidence="1">
    <location>
        <begin position="135"/>
        <end position="303"/>
    </location>
</feature>
<dbReference type="Pfam" id="PF13683">
    <property type="entry name" value="rve_3"/>
    <property type="match status" value="1"/>
</dbReference>
<dbReference type="Pfam" id="PF13565">
    <property type="entry name" value="HTH_32"/>
    <property type="match status" value="1"/>
</dbReference>
<dbReference type="GO" id="GO:0015074">
    <property type="term" value="P:DNA integration"/>
    <property type="evidence" value="ECO:0007669"/>
    <property type="project" value="InterPro"/>
</dbReference>
<dbReference type="PANTHER" id="PTHR35004">
    <property type="entry name" value="TRANSPOSASE RV3428C-RELATED"/>
    <property type="match status" value="1"/>
</dbReference>
<keyword evidence="3" id="KW-1185">Reference proteome</keyword>
<dbReference type="GO" id="GO:0003676">
    <property type="term" value="F:nucleic acid binding"/>
    <property type="evidence" value="ECO:0007669"/>
    <property type="project" value="InterPro"/>
</dbReference>
<name>A0A857IZD6_9BURK</name>
<dbReference type="InterPro" id="IPR012337">
    <property type="entry name" value="RNaseH-like_sf"/>
</dbReference>